<feature type="transmembrane region" description="Helical" evidence="9">
    <location>
        <begin position="20"/>
        <end position="39"/>
    </location>
</feature>
<comment type="similarity">
    <text evidence="3">Belongs to the LCL3 family.</text>
</comment>
<dbReference type="Pfam" id="PF00565">
    <property type="entry name" value="SNase"/>
    <property type="match status" value="1"/>
</dbReference>
<organism evidence="11 12">
    <name type="scientific">Marasmiellus scandens</name>
    <dbReference type="NCBI Taxonomy" id="2682957"/>
    <lineage>
        <taxon>Eukaryota</taxon>
        <taxon>Fungi</taxon>
        <taxon>Dikarya</taxon>
        <taxon>Basidiomycota</taxon>
        <taxon>Agaricomycotina</taxon>
        <taxon>Agaricomycetes</taxon>
        <taxon>Agaricomycetidae</taxon>
        <taxon>Agaricales</taxon>
        <taxon>Marasmiineae</taxon>
        <taxon>Omphalotaceae</taxon>
        <taxon>Marasmiellus</taxon>
    </lineage>
</organism>
<keyword evidence="7" id="KW-0106">Calcium</keyword>
<keyword evidence="9" id="KW-0472">Membrane</keyword>
<keyword evidence="4" id="KW-0540">Nuclease</keyword>
<evidence type="ECO:0000256" key="1">
    <source>
        <dbReference type="ARBA" id="ARBA00004167"/>
    </source>
</evidence>
<evidence type="ECO:0000256" key="8">
    <source>
        <dbReference type="SAM" id="MobiDB-lite"/>
    </source>
</evidence>
<dbReference type="EC" id="3.1.31.1" evidence="11"/>
<dbReference type="EMBL" id="JBANRG010000075">
    <property type="protein sequence ID" value="KAK7439068.1"/>
    <property type="molecule type" value="Genomic_DNA"/>
</dbReference>
<keyword evidence="9" id="KW-0812">Transmembrane</keyword>
<evidence type="ECO:0000256" key="9">
    <source>
        <dbReference type="SAM" id="Phobius"/>
    </source>
</evidence>
<comment type="caution">
    <text evidence="11">The sequence shown here is derived from an EMBL/GenBank/DDBJ whole genome shotgun (WGS) entry which is preliminary data.</text>
</comment>
<comment type="subcellular location">
    <subcellularLocation>
        <location evidence="1">Membrane</location>
        <topology evidence="1">Single-pass membrane protein</topology>
    </subcellularLocation>
    <subcellularLocation>
        <location evidence="2">Mitochondrion</location>
    </subcellularLocation>
</comment>
<evidence type="ECO:0000256" key="6">
    <source>
        <dbReference type="ARBA" id="ARBA00022801"/>
    </source>
</evidence>
<dbReference type="Gene3D" id="2.40.50.90">
    <property type="match status" value="1"/>
</dbReference>
<dbReference type="SUPFAM" id="SSF50199">
    <property type="entry name" value="Staphylococcal nuclease"/>
    <property type="match status" value="1"/>
</dbReference>
<accession>A0ABR1IRG0</accession>
<keyword evidence="12" id="KW-1185">Reference proteome</keyword>
<dbReference type="GO" id="GO:1990599">
    <property type="term" value="F:3' overhang single-stranded DNA endodeoxyribonuclease activity"/>
    <property type="evidence" value="ECO:0007669"/>
    <property type="project" value="UniProtKB-EC"/>
</dbReference>
<reference evidence="11 12" key="1">
    <citation type="submission" date="2024-01" db="EMBL/GenBank/DDBJ databases">
        <title>A draft genome for the cacao thread blight pathogen Marasmiellus scandens.</title>
        <authorList>
            <person name="Baruah I.K."/>
            <person name="Leung J."/>
            <person name="Bukari Y."/>
            <person name="Amoako-Attah I."/>
            <person name="Meinhardt L.W."/>
            <person name="Bailey B.A."/>
            <person name="Cohen S.P."/>
        </authorList>
    </citation>
    <scope>NUCLEOTIDE SEQUENCE [LARGE SCALE GENOMIC DNA]</scope>
    <source>
        <strain evidence="11 12">GH-19</strain>
    </source>
</reference>
<keyword evidence="6 11" id="KW-0378">Hydrolase</keyword>
<name>A0ABR1IRG0_9AGAR</name>
<evidence type="ECO:0000256" key="4">
    <source>
        <dbReference type="ARBA" id="ARBA00022722"/>
    </source>
</evidence>
<gene>
    <name evidence="11" type="primary">LCL3_4</name>
    <name evidence="11" type="ORF">VKT23_017774</name>
</gene>
<protein>
    <submittedName>
        <fullName evidence="11">Endonuclease lcl3</fullName>
        <ecNumber evidence="11">3.1.31.1</ecNumber>
    </submittedName>
</protein>
<keyword evidence="9" id="KW-1133">Transmembrane helix</keyword>
<dbReference type="PANTHER" id="PTHR12302">
    <property type="entry name" value="EBNA2 BINDING PROTEIN P100"/>
    <property type="match status" value="1"/>
</dbReference>
<feature type="compositionally biased region" description="Basic and acidic residues" evidence="8">
    <location>
        <begin position="243"/>
        <end position="254"/>
    </location>
</feature>
<proteinExistence type="inferred from homology"/>
<evidence type="ECO:0000259" key="10">
    <source>
        <dbReference type="PROSITE" id="PS50830"/>
    </source>
</evidence>
<feature type="region of interest" description="Disordered" evidence="8">
    <location>
        <begin position="219"/>
        <end position="254"/>
    </location>
</feature>
<dbReference type="Proteomes" id="UP001498398">
    <property type="component" value="Unassembled WGS sequence"/>
</dbReference>
<sequence>MPTFSKEENLERLSNPFFQFAFWFAAGGFVICSAHARYFQRIQNSNWITPQIFAQKRWIQGVVTDVGDADNFRLYHTPSPFTRVPCDPKELKDQTIHIRMAGIDAPEAGQPSAGESLAWLKKRLLGKTIYCQPLRRDRYSRTVSNVATQRTFSSKMTDVCLEMLKAGWAVTYDQHGAEYGPGGKEVYLKAETKAKAKRKGMWAKGADIETPAEYKRRRYTKTDSDIELPSDAKSGSTKAKKTVTKESKSQKLVL</sequence>
<keyword evidence="5 11" id="KW-0255">Endonuclease</keyword>
<dbReference type="SMART" id="SM00318">
    <property type="entry name" value="SNc"/>
    <property type="match status" value="1"/>
</dbReference>
<dbReference type="PROSITE" id="PS50830">
    <property type="entry name" value="TNASE_3"/>
    <property type="match status" value="1"/>
</dbReference>
<evidence type="ECO:0000313" key="12">
    <source>
        <dbReference type="Proteomes" id="UP001498398"/>
    </source>
</evidence>
<evidence type="ECO:0000256" key="5">
    <source>
        <dbReference type="ARBA" id="ARBA00022759"/>
    </source>
</evidence>
<dbReference type="InterPro" id="IPR016071">
    <property type="entry name" value="Staphylococal_nuclease_OB-fold"/>
</dbReference>
<evidence type="ECO:0000313" key="11">
    <source>
        <dbReference type="EMBL" id="KAK7439068.1"/>
    </source>
</evidence>
<evidence type="ECO:0000256" key="7">
    <source>
        <dbReference type="ARBA" id="ARBA00022837"/>
    </source>
</evidence>
<evidence type="ECO:0000256" key="2">
    <source>
        <dbReference type="ARBA" id="ARBA00004173"/>
    </source>
</evidence>
<dbReference type="PANTHER" id="PTHR12302:SF3">
    <property type="entry name" value="SERINE_THREONINE-PROTEIN KINASE 31"/>
    <property type="match status" value="1"/>
</dbReference>
<evidence type="ECO:0000256" key="3">
    <source>
        <dbReference type="ARBA" id="ARBA00005435"/>
    </source>
</evidence>
<feature type="domain" description="TNase-like" evidence="10">
    <location>
        <begin position="57"/>
        <end position="204"/>
    </location>
</feature>
<dbReference type="InterPro" id="IPR035437">
    <property type="entry name" value="SNase_OB-fold_sf"/>
</dbReference>